<feature type="region of interest" description="Disordered" evidence="1">
    <location>
        <begin position="1154"/>
        <end position="1239"/>
    </location>
</feature>
<dbReference type="InterPro" id="IPR047343">
    <property type="entry name" value="RUSC1_2"/>
</dbReference>
<protein>
    <submittedName>
        <fullName evidence="2">Uncharacterized protein</fullName>
    </submittedName>
</protein>
<dbReference type="InterPro" id="IPR036028">
    <property type="entry name" value="SH3-like_dom_sf"/>
</dbReference>
<feature type="compositionally biased region" description="Basic and acidic residues" evidence="1">
    <location>
        <begin position="1788"/>
        <end position="1821"/>
    </location>
</feature>
<organism evidence="2 3">
    <name type="scientific">Owenia fusiformis</name>
    <name type="common">Polychaete worm</name>
    <dbReference type="NCBI Taxonomy" id="6347"/>
    <lineage>
        <taxon>Eukaryota</taxon>
        <taxon>Metazoa</taxon>
        <taxon>Spiralia</taxon>
        <taxon>Lophotrochozoa</taxon>
        <taxon>Annelida</taxon>
        <taxon>Polychaeta</taxon>
        <taxon>Sedentaria</taxon>
        <taxon>Canalipalpata</taxon>
        <taxon>Sabellida</taxon>
        <taxon>Oweniida</taxon>
        <taxon>Oweniidae</taxon>
        <taxon>Owenia</taxon>
    </lineage>
</organism>
<dbReference type="PROSITE" id="PS50002">
    <property type="entry name" value="SH3"/>
    <property type="match status" value="1"/>
</dbReference>
<feature type="compositionally biased region" description="Low complexity" evidence="1">
    <location>
        <begin position="2058"/>
        <end position="2071"/>
    </location>
</feature>
<feature type="compositionally biased region" description="Polar residues" evidence="1">
    <location>
        <begin position="1211"/>
        <end position="1228"/>
    </location>
</feature>
<feature type="region of interest" description="Disordered" evidence="1">
    <location>
        <begin position="1505"/>
        <end position="1599"/>
    </location>
</feature>
<dbReference type="Gene3D" id="1.20.58.900">
    <property type="match status" value="1"/>
</dbReference>
<feature type="compositionally biased region" description="Polar residues" evidence="1">
    <location>
        <begin position="667"/>
        <end position="696"/>
    </location>
</feature>
<evidence type="ECO:0000313" key="2">
    <source>
        <dbReference type="EMBL" id="CAH1789590.1"/>
    </source>
</evidence>
<dbReference type="PROSITE" id="PS50826">
    <property type="entry name" value="RUN"/>
    <property type="match status" value="1"/>
</dbReference>
<gene>
    <name evidence="2" type="ORF">OFUS_LOCUS14921</name>
</gene>
<keyword evidence="3" id="KW-1185">Reference proteome</keyword>
<dbReference type="PANTHER" id="PTHR15591">
    <property type="entry name" value="RUN AND SH3 DOMAIN CONTAINING"/>
    <property type="match status" value="1"/>
</dbReference>
<evidence type="ECO:0000313" key="3">
    <source>
        <dbReference type="Proteomes" id="UP000749559"/>
    </source>
</evidence>
<feature type="region of interest" description="Disordered" evidence="1">
    <location>
        <begin position="96"/>
        <end position="150"/>
    </location>
</feature>
<feature type="compositionally biased region" description="Low complexity" evidence="1">
    <location>
        <begin position="109"/>
        <end position="129"/>
    </location>
</feature>
<dbReference type="GO" id="GO:0031410">
    <property type="term" value="C:cytoplasmic vesicle"/>
    <property type="evidence" value="ECO:0007669"/>
    <property type="project" value="TreeGrafter"/>
</dbReference>
<dbReference type="InterPro" id="IPR001452">
    <property type="entry name" value="SH3_domain"/>
</dbReference>
<name>A0A8J1XRP0_OWEFU</name>
<dbReference type="Gene3D" id="2.30.30.40">
    <property type="entry name" value="SH3 Domains"/>
    <property type="match status" value="1"/>
</dbReference>
<dbReference type="InterPro" id="IPR037213">
    <property type="entry name" value="Run_dom_sf"/>
</dbReference>
<feature type="region of interest" description="Disordered" evidence="1">
    <location>
        <begin position="648"/>
        <end position="696"/>
    </location>
</feature>
<accession>A0A8J1XRP0</accession>
<feature type="region of interest" description="Disordered" evidence="1">
    <location>
        <begin position="1453"/>
        <end position="1473"/>
    </location>
</feature>
<feature type="region of interest" description="Disordered" evidence="1">
    <location>
        <begin position="590"/>
        <end position="620"/>
    </location>
</feature>
<feature type="compositionally biased region" description="Polar residues" evidence="1">
    <location>
        <begin position="1546"/>
        <end position="1556"/>
    </location>
</feature>
<feature type="region of interest" description="Disordered" evidence="1">
    <location>
        <begin position="459"/>
        <end position="478"/>
    </location>
</feature>
<feature type="compositionally biased region" description="Polar residues" evidence="1">
    <location>
        <begin position="540"/>
        <end position="561"/>
    </location>
</feature>
<feature type="compositionally biased region" description="Basic and acidic residues" evidence="1">
    <location>
        <begin position="459"/>
        <end position="476"/>
    </location>
</feature>
<feature type="compositionally biased region" description="Polar residues" evidence="1">
    <location>
        <begin position="1507"/>
        <end position="1534"/>
    </location>
</feature>
<dbReference type="Pfam" id="PF02759">
    <property type="entry name" value="RUN"/>
    <property type="match status" value="1"/>
</dbReference>
<dbReference type="PANTHER" id="PTHR15591:SF13">
    <property type="entry name" value="RUN DOMAIN-CONTAINING PROTEIN"/>
    <property type="match status" value="1"/>
</dbReference>
<feature type="compositionally biased region" description="Low complexity" evidence="1">
    <location>
        <begin position="1229"/>
        <end position="1239"/>
    </location>
</feature>
<dbReference type="Proteomes" id="UP000749559">
    <property type="component" value="Unassembled WGS sequence"/>
</dbReference>
<dbReference type="SMART" id="SM00326">
    <property type="entry name" value="SH3"/>
    <property type="match status" value="1"/>
</dbReference>
<dbReference type="Pfam" id="PF07653">
    <property type="entry name" value="SH3_2"/>
    <property type="match status" value="1"/>
</dbReference>
<feature type="region of interest" description="Disordered" evidence="1">
    <location>
        <begin position="1788"/>
        <end position="1830"/>
    </location>
</feature>
<feature type="region of interest" description="Disordered" evidence="1">
    <location>
        <begin position="2058"/>
        <end position="2081"/>
    </location>
</feature>
<feature type="compositionally biased region" description="Basic and acidic residues" evidence="1">
    <location>
        <begin position="132"/>
        <end position="142"/>
    </location>
</feature>
<feature type="compositionally biased region" description="Polar residues" evidence="1">
    <location>
        <begin position="2072"/>
        <end position="2081"/>
    </location>
</feature>
<feature type="compositionally biased region" description="Polar residues" evidence="1">
    <location>
        <begin position="1188"/>
        <end position="1200"/>
    </location>
</feature>
<proteinExistence type="predicted"/>
<dbReference type="InterPro" id="IPR004012">
    <property type="entry name" value="Run_dom"/>
</dbReference>
<sequence>MNLESSRLGGFRTPIQHALDVNENGSGEYNATQHLRNNLTLDLDNQVCSAQGQGRHMQVNDLKNELTLTCMEVDITNSIPSIPSDQSITTSYRHIHMSPKKPIKRGTYDVSNSSDDASKSSEGSESSLDVKTSSDDACKGDSDNYGSGEHLNESSLEIEIHYNQCYSSLTPESPTRYGIVESEIGALMDTHNWPNTEQTPGQGNKCAISNDCIRDDKGKSKSETGKCAVEKQNITDDMRNREIDSNYCAVETEKCAVEKGNSAIKTNNVIDETRISAIRPETVKTENINFVNESNSKGEKLNNIYDAHTRATEELKNEPTEKYGDEVDNYLQTNGSRKSSYDNVEKNHEQITREVNVFISSVESEEVSDLSGIRKEGICDNENTDDFFFDDEFSVQFDAHLAQIDMGMLTQGDGDALELLASIHMQSQPKAPKLKSNIEAAVSKSDSCLFNRKYEESEFSEKASSNEEPPVSDKDFFSSGEISLPVSASISDYSHDGYYGDEPMYQQGEHCGLPEVTLSDCEAGYTTSSELSELQSGQLFTPSDNASPAPDQTNPSIVSSGSTNASGSFMYNSNDLCPKKENYVLSFDQSGSRATDDDSEPQSSESQDEPNMKTWATKPIDIPAEKPLISIDCTELSSPKAKKLLTTWSQHKNSDSESNSDSNDSSPTESCPSTENNTIAEKLSTGPNTPSSTNNSLVTWRTLNRTLSSPCRAEKPKRNLTTWRKIQETKKNMTLDLTGSHNRSKSLPNLNRKARVDNVPNCLVSKDLESPKDEHVSDRQINELHNSVYNPTMVLSIDTQPQRHSATLYEMYHRLKTQAAGNGDHFPTPLTESFQNFLISIMSPENQSHSSEESYYSPVTTTDMIKSPQNGIRSPRDGIKSPIRHLLLHKGSIHASYSSSHSNHSLCSSNSHRDSNNKGSPVLICAKCGPSEKRSMCCSPVFVPMTKSFGVQIPSNNADKSIQTSFNETTLGLDKSLQTSFELCINCKPNFLSIEKPKDGNKAKNHLKSPKTAIFSGNFLSPSFCPEKPFPVMSKVSTSTIGFTPSSPSVSNCRLSTSLMYSPNKSLPDLGFLKQSVTTSGSSNTHSEPIFSIPGLLDPIALFSKKSTQNQDDNGKKVKKKQDWFDTITETETDTQIDNLCNETTQEVTMRIKKPGNIVKPVRPGSREIPKSIFQKNSPNSETKDAENNNGEFNMVSDTTPYKKRQRSPRRGNQNQCQRSTDSSTTPMSISAGSYASSNSSGIEIGSYDSAGNLSSQFLSEDFTELLNLLNIDPSFIQKGVLEETSLHKEIAEKLNNPNNYGRTPTSTDCKSTEIKMNEYDITEQDAGVIINDVEHAESTIKEKPWNFLRKKPLKSCLRKRMNRRQRSLSDPCDFLFTKHGLDKNVDISTLGDPMKQGIAKSVSSPLFDRGCTCETCAHESAQHPHHQFYPFCGCDSLSNSSHNRSSHIDIIEEPEEDSYSEMSESQKKKSVKFAEENIYHSPHCSPHHSPRRRPRTKLLYNPIRAQCSSRDNSNVEKSNTDSNGDCSSTSETSAAIKAPAIPAGSDTSVESNTSCSPPPSEFHITADNSPPPSVFHDESPPPQESNILPPTQESEDRPTLSIKQTMYVEEINIVVQDLMNQSSSQDAVAQGHMVIQKLCPVILHILEDDIKAYTWSFFGRVKTNVWRVIEETSSTGVKQGSHLDEIMRDINHASYLSNGPMRYNAFICRLLSLRVVPQWFSYLLSQQPVLRKHYNSTSVLLNGRTSQAFVATISQILDPLSRINFEISLDFEFRCLHRSQEFAKKKVDGFPSEENKDRLNNQKTLDKEQTNQSEMVKERINQPAMDSSENKLISKDIQSNASSCTSVNSDAIMQVFAKQGHVEQIFKDNEIVATDLQSESSEEEILQESDSDIPAYKKGVTEYVFDTKQSRPQKLHLEKKSDGFLQNYTPLDSLIPSGDTLKHTVDVVNVAKQGMEQLTLANTPKIVKQTIEASKPIATKIVEDTFQKSKPIANKMISNTVEASKPITDRVKQTWTAAKPIAGKMTTSAVKAAKATQQWGIGLKVINVFDKLLMGSSTTSSKSQQSSMTSNCSGGSWSEASRNWKQQMKLNSPLDSQLNSPISSKYNSPYGSTHSLPVQTASSSISTLQTDPFYSKQAVSLVEVPRQQIIPPKKPPRASVSPPKQKVQEHKRLVKCLCHYVSMESSQLSYQKGDVLEILDELNDEWIICTNGKAKGLVHCGCTIAVKDSQAMLEA</sequence>
<comment type="caution">
    <text evidence="2">The sequence shown here is derived from an EMBL/GenBank/DDBJ whole genome shotgun (WGS) entry which is preliminary data.</text>
</comment>
<reference evidence="2" key="1">
    <citation type="submission" date="2022-03" db="EMBL/GenBank/DDBJ databases">
        <authorList>
            <person name="Martin C."/>
        </authorList>
    </citation>
    <scope>NUCLEOTIDE SEQUENCE</scope>
</reference>
<dbReference type="SUPFAM" id="SSF50044">
    <property type="entry name" value="SH3-domain"/>
    <property type="match status" value="1"/>
</dbReference>
<evidence type="ECO:0000256" key="1">
    <source>
        <dbReference type="SAM" id="MobiDB-lite"/>
    </source>
</evidence>
<dbReference type="OrthoDB" id="9884296at2759"/>
<dbReference type="EMBL" id="CAIIXF020000007">
    <property type="protein sequence ID" value="CAH1789590.1"/>
    <property type="molecule type" value="Genomic_DNA"/>
</dbReference>
<feature type="region of interest" description="Disordered" evidence="1">
    <location>
        <begin position="532"/>
        <end position="561"/>
    </location>
</feature>
<dbReference type="SMART" id="SM00593">
    <property type="entry name" value="RUN"/>
    <property type="match status" value="1"/>
</dbReference>
<dbReference type="SUPFAM" id="SSF140741">
    <property type="entry name" value="RUN domain-like"/>
    <property type="match status" value="1"/>
</dbReference>
<feature type="compositionally biased region" description="Low complexity" evidence="1">
    <location>
        <begin position="656"/>
        <end position="666"/>
    </location>
</feature>